<dbReference type="CDD" id="cd06242">
    <property type="entry name" value="M14-like"/>
    <property type="match status" value="1"/>
</dbReference>
<dbReference type="AlphaFoldDB" id="A0A4V2SL22"/>
<name>A0A4V2SL22_9BACL</name>
<keyword evidence="9" id="KW-0325">Glycoprotein</keyword>
<keyword evidence="8" id="KW-0843">Virulence</keyword>
<gene>
    <name evidence="14" type="ORF">EV207_14035</name>
</gene>
<evidence type="ECO:0000313" key="15">
    <source>
        <dbReference type="Proteomes" id="UP000295416"/>
    </source>
</evidence>
<evidence type="ECO:0000256" key="4">
    <source>
        <dbReference type="ARBA" id="ARBA00022525"/>
    </source>
</evidence>
<dbReference type="GO" id="GO:0004181">
    <property type="term" value="F:metallocarboxypeptidase activity"/>
    <property type="evidence" value="ECO:0007669"/>
    <property type="project" value="InterPro"/>
</dbReference>
<dbReference type="PANTHER" id="PTHR11705:SF83">
    <property type="entry name" value="INACTIVE METALLOCARBOXYPEPTIDASE ECM14"/>
    <property type="match status" value="1"/>
</dbReference>
<feature type="region of interest" description="Disordered" evidence="11">
    <location>
        <begin position="30"/>
        <end position="62"/>
    </location>
</feature>
<dbReference type="Proteomes" id="UP000295416">
    <property type="component" value="Unassembled WGS sequence"/>
</dbReference>
<evidence type="ECO:0000256" key="2">
    <source>
        <dbReference type="ARBA" id="ARBA00004613"/>
    </source>
</evidence>
<keyword evidence="5" id="KW-0645">Protease</keyword>
<proteinExistence type="inferred from homology"/>
<comment type="subcellular location">
    <subcellularLocation>
        <location evidence="2">Secreted</location>
    </subcellularLocation>
</comment>
<keyword evidence="14" id="KW-0121">Carboxypeptidase</keyword>
<accession>A0A4V2SL22</accession>
<comment type="caution">
    <text evidence="14">The sequence shown here is derived from an EMBL/GenBank/DDBJ whole genome shotgun (WGS) entry which is preliminary data.</text>
</comment>
<evidence type="ECO:0000256" key="12">
    <source>
        <dbReference type="SAM" id="SignalP"/>
    </source>
</evidence>
<feature type="domain" description="Peptidase M14" evidence="13">
    <location>
        <begin position="94"/>
        <end position="374"/>
    </location>
</feature>
<feature type="active site" description="Proton donor/acceptor" evidence="10">
    <location>
        <position position="345"/>
    </location>
</feature>
<evidence type="ECO:0000256" key="7">
    <source>
        <dbReference type="ARBA" id="ARBA00022801"/>
    </source>
</evidence>
<comment type="similarity">
    <text evidence="3 10">Belongs to the peptidase M14 family.</text>
</comment>
<dbReference type="PROSITE" id="PS52035">
    <property type="entry name" value="PEPTIDASE_M14"/>
    <property type="match status" value="1"/>
</dbReference>
<evidence type="ECO:0000256" key="6">
    <source>
        <dbReference type="ARBA" id="ARBA00022729"/>
    </source>
</evidence>
<sequence length="575" mass="64140">MFKKKVLALVALTVMIFSLMFGAGQLSLASTNSNQPDKTPSAREKAAPPAAGQTNSSFTPFFGQDYEQPEQVKALYPEPDVDFDTPGFKAGKWNFTTQKEMMRFIKELQSSSDVMKVKTAGKSLEGRKLPLLIFTTSKNENSMDFKRKPTVWLEGQIHGNEPAGGESVLVTAEKLAKGDLGKEVLDKINVIVMPRMNPDGSYYFQRRTANQLDANRDHVKLELPEIRAAHKAFNKYNPEVVIDAHEYGATPAFPDIGEKGAVKYHDILLLSGKNLNIPKSIRTKSDNWFLKNAFKNLDKHGYSSSTYYTVRHSSGGEPTLYEGGGDARIGRNAYGLQPSFSFLIESRGIGIGRENFKRRVASQVVAQTSILKTAAERAGEVKAAVNGARSEIVRKGKSVNNNDKIVLQSAFKEMKGKKQKVVDIAKGEVVDIPVKYYSSKKAEPTLERVRPKAYIMPPAYHDIADKLRNQGVEVKRLKEAKELTVETYKVTDTEFDDQYYEGHLLNHVKTNVKEKKVFFPKGSYVYSMAQPAANLTALALEPESGDSYVTFNYLPVNVGDEVPVYRYMDDKPLVD</sequence>
<dbReference type="GO" id="GO:0006508">
    <property type="term" value="P:proteolysis"/>
    <property type="evidence" value="ECO:0007669"/>
    <property type="project" value="UniProtKB-KW"/>
</dbReference>
<evidence type="ECO:0000256" key="3">
    <source>
        <dbReference type="ARBA" id="ARBA00005988"/>
    </source>
</evidence>
<protein>
    <submittedName>
        <fullName evidence="14">Zinc carboxypeptidase</fullName>
    </submittedName>
</protein>
<dbReference type="PANTHER" id="PTHR11705">
    <property type="entry name" value="PROTEASE FAMILY M14 CARBOXYPEPTIDASE A,B"/>
    <property type="match status" value="1"/>
</dbReference>
<feature type="signal peptide" evidence="12">
    <location>
        <begin position="1"/>
        <end position="23"/>
    </location>
</feature>
<evidence type="ECO:0000256" key="9">
    <source>
        <dbReference type="ARBA" id="ARBA00023180"/>
    </source>
</evidence>
<dbReference type="GO" id="GO:0008270">
    <property type="term" value="F:zinc ion binding"/>
    <property type="evidence" value="ECO:0007669"/>
    <property type="project" value="InterPro"/>
</dbReference>
<reference evidence="14 15" key="1">
    <citation type="submission" date="2019-03" db="EMBL/GenBank/DDBJ databases">
        <title>Genomic Encyclopedia of Type Strains, Phase IV (KMG-IV): sequencing the most valuable type-strain genomes for metagenomic binning, comparative biology and taxonomic classification.</title>
        <authorList>
            <person name="Goeker M."/>
        </authorList>
    </citation>
    <scope>NUCLEOTIDE SEQUENCE [LARGE SCALE GENOMIC DNA]</scope>
    <source>
        <strain evidence="14 15">DSM 19377</strain>
    </source>
</reference>
<keyword evidence="6 12" id="KW-0732">Signal</keyword>
<organism evidence="14 15">
    <name type="scientific">Scopulibacillus darangshiensis</name>
    <dbReference type="NCBI Taxonomy" id="442528"/>
    <lineage>
        <taxon>Bacteria</taxon>
        <taxon>Bacillati</taxon>
        <taxon>Bacillota</taxon>
        <taxon>Bacilli</taxon>
        <taxon>Bacillales</taxon>
        <taxon>Sporolactobacillaceae</taxon>
        <taxon>Scopulibacillus</taxon>
    </lineage>
</organism>
<keyword evidence="7" id="KW-0378">Hydrolase</keyword>
<dbReference type="RefSeq" id="WP_132747707.1">
    <property type="nucleotide sequence ID" value="NZ_SLXK01000040.1"/>
</dbReference>
<dbReference type="OrthoDB" id="5294005at2"/>
<evidence type="ECO:0000256" key="11">
    <source>
        <dbReference type="SAM" id="MobiDB-lite"/>
    </source>
</evidence>
<comment type="cofactor">
    <cofactor evidence="1">
        <name>Zn(2+)</name>
        <dbReference type="ChEBI" id="CHEBI:29105"/>
    </cofactor>
</comment>
<dbReference type="SUPFAM" id="SSF53187">
    <property type="entry name" value="Zn-dependent exopeptidases"/>
    <property type="match status" value="1"/>
</dbReference>
<evidence type="ECO:0000313" key="14">
    <source>
        <dbReference type="EMBL" id="TCP21726.1"/>
    </source>
</evidence>
<feature type="chain" id="PRO_5039377663" evidence="12">
    <location>
        <begin position="24"/>
        <end position="575"/>
    </location>
</feature>
<dbReference type="Pfam" id="PF00246">
    <property type="entry name" value="Peptidase_M14"/>
    <property type="match status" value="1"/>
</dbReference>
<evidence type="ECO:0000256" key="5">
    <source>
        <dbReference type="ARBA" id="ARBA00022670"/>
    </source>
</evidence>
<evidence type="ECO:0000256" key="1">
    <source>
        <dbReference type="ARBA" id="ARBA00001947"/>
    </source>
</evidence>
<dbReference type="Gene3D" id="3.40.630.10">
    <property type="entry name" value="Zn peptidases"/>
    <property type="match status" value="1"/>
</dbReference>
<evidence type="ECO:0000256" key="10">
    <source>
        <dbReference type="PROSITE-ProRule" id="PRU01379"/>
    </source>
</evidence>
<keyword evidence="4" id="KW-0964">Secreted</keyword>
<evidence type="ECO:0000259" key="13">
    <source>
        <dbReference type="PROSITE" id="PS52035"/>
    </source>
</evidence>
<dbReference type="SMART" id="SM00631">
    <property type="entry name" value="Zn_pept"/>
    <property type="match status" value="1"/>
</dbReference>
<dbReference type="EMBL" id="SLXK01000040">
    <property type="protein sequence ID" value="TCP21726.1"/>
    <property type="molecule type" value="Genomic_DNA"/>
</dbReference>
<keyword evidence="15" id="KW-1185">Reference proteome</keyword>
<dbReference type="InterPro" id="IPR000834">
    <property type="entry name" value="Peptidase_M14"/>
</dbReference>
<evidence type="ECO:0000256" key="8">
    <source>
        <dbReference type="ARBA" id="ARBA00023026"/>
    </source>
</evidence>
<dbReference type="GO" id="GO:0005615">
    <property type="term" value="C:extracellular space"/>
    <property type="evidence" value="ECO:0007669"/>
    <property type="project" value="TreeGrafter"/>
</dbReference>